<protein>
    <submittedName>
        <fullName evidence="8">Cytochrome P450</fullName>
    </submittedName>
</protein>
<dbReference type="PRINTS" id="PR00359">
    <property type="entry name" value="BP450"/>
</dbReference>
<evidence type="ECO:0000256" key="7">
    <source>
        <dbReference type="RuleBase" id="RU000461"/>
    </source>
</evidence>
<keyword evidence="6 7" id="KW-0503">Monooxygenase</keyword>
<reference evidence="8 9" key="1">
    <citation type="submission" date="2017-04" db="EMBL/GenBank/DDBJ databases">
        <authorList>
            <person name="Afonso C.L."/>
            <person name="Miller P.J."/>
            <person name="Scott M.A."/>
            <person name="Spackman E."/>
            <person name="Goraichik I."/>
            <person name="Dimitrov K.M."/>
            <person name="Suarez D.L."/>
            <person name="Swayne D.E."/>
        </authorList>
    </citation>
    <scope>NUCLEOTIDE SEQUENCE [LARGE SCALE GENOMIC DNA]</scope>
    <source>
        <strain evidence="8 9">DSM 43828</strain>
    </source>
</reference>
<comment type="similarity">
    <text evidence="1 7">Belongs to the cytochrome P450 family.</text>
</comment>
<dbReference type="GO" id="GO:0020037">
    <property type="term" value="F:heme binding"/>
    <property type="evidence" value="ECO:0007669"/>
    <property type="project" value="InterPro"/>
</dbReference>
<dbReference type="RefSeq" id="WP_084434344.1">
    <property type="nucleotide sequence ID" value="NZ_FWXV01000015.1"/>
</dbReference>
<dbReference type="InterPro" id="IPR001128">
    <property type="entry name" value="Cyt_P450"/>
</dbReference>
<dbReference type="SUPFAM" id="SSF48264">
    <property type="entry name" value="Cytochrome P450"/>
    <property type="match status" value="1"/>
</dbReference>
<keyword evidence="2 7" id="KW-0349">Heme</keyword>
<dbReference type="PRINTS" id="PR00385">
    <property type="entry name" value="P450"/>
</dbReference>
<dbReference type="CDD" id="cd11031">
    <property type="entry name" value="Cyp158A-like"/>
    <property type="match status" value="1"/>
</dbReference>
<dbReference type="EMBL" id="FWXV01000015">
    <property type="protein sequence ID" value="SMD26526.1"/>
    <property type="molecule type" value="Genomic_DNA"/>
</dbReference>
<sequence>MPVRGFPFPRPSRLDVEPEYRQLQDDEPVSRVKFPYGEEAWLVTRYADVRTVLSDPAFSRAESLQRDVPRVTEENFSGGIVAMDPPEHTRVRSVCRQAFTPRTVSRLRERATVLATELIKDGLSAGTFDGVEDFALPYTLKMICEMLGVPYEDREHFRHWAEAGLATTSISEDERWAATGKMWDYMAALLAERRKQPRDDLMSAMLAVQSDVGTVSDDELVILAMTILVAGYETTSTQLPNFMYVLLEDRARFESLVANPLLVPTAVEELMRYVPLEANGTTPRYAVRDIVLSGTLIEAGSPVVPASVIANRDPRVFTDPDRLDFARDPNPHIGFGFGAHFCLGAPLARLELQVALEVLTSAAPGLRLAPAESGIEWKAGMLVRGPSRLMLSERNGETA</sequence>
<evidence type="ECO:0000256" key="5">
    <source>
        <dbReference type="ARBA" id="ARBA00023004"/>
    </source>
</evidence>
<keyword evidence="5 7" id="KW-0408">Iron</keyword>
<organism evidence="8 9">
    <name type="scientific">Kibdelosporangium aridum</name>
    <dbReference type="NCBI Taxonomy" id="2030"/>
    <lineage>
        <taxon>Bacteria</taxon>
        <taxon>Bacillati</taxon>
        <taxon>Actinomycetota</taxon>
        <taxon>Actinomycetes</taxon>
        <taxon>Pseudonocardiales</taxon>
        <taxon>Pseudonocardiaceae</taxon>
        <taxon>Kibdelosporangium</taxon>
    </lineage>
</organism>
<dbReference type="Gene3D" id="1.10.630.10">
    <property type="entry name" value="Cytochrome P450"/>
    <property type="match status" value="1"/>
</dbReference>
<dbReference type="PANTHER" id="PTHR46696">
    <property type="entry name" value="P450, PUTATIVE (EUROFUNG)-RELATED"/>
    <property type="match status" value="1"/>
</dbReference>
<dbReference type="FunFam" id="1.10.630.10:FF:000018">
    <property type="entry name" value="Cytochrome P450 monooxygenase"/>
    <property type="match status" value="1"/>
</dbReference>
<accession>A0A1W2FY02</accession>
<dbReference type="Proteomes" id="UP000192674">
    <property type="component" value="Unassembled WGS sequence"/>
</dbReference>
<dbReference type="GO" id="GO:0004497">
    <property type="term" value="F:monooxygenase activity"/>
    <property type="evidence" value="ECO:0007669"/>
    <property type="project" value="UniProtKB-KW"/>
</dbReference>
<gene>
    <name evidence="8" type="ORF">SAMN05661093_10109</name>
</gene>
<keyword evidence="4 7" id="KW-0560">Oxidoreductase</keyword>
<evidence type="ECO:0000313" key="8">
    <source>
        <dbReference type="EMBL" id="SMD26526.1"/>
    </source>
</evidence>
<keyword evidence="9" id="KW-1185">Reference proteome</keyword>
<dbReference type="Pfam" id="PF00067">
    <property type="entry name" value="p450"/>
    <property type="match status" value="1"/>
</dbReference>
<dbReference type="PROSITE" id="PS00086">
    <property type="entry name" value="CYTOCHROME_P450"/>
    <property type="match status" value="1"/>
</dbReference>
<name>A0A1W2FY02_KIBAR</name>
<dbReference type="InterPro" id="IPR036396">
    <property type="entry name" value="Cyt_P450_sf"/>
</dbReference>
<evidence type="ECO:0000256" key="6">
    <source>
        <dbReference type="ARBA" id="ARBA00023033"/>
    </source>
</evidence>
<dbReference type="AlphaFoldDB" id="A0A1W2FY02"/>
<dbReference type="InterPro" id="IPR002397">
    <property type="entry name" value="Cyt_P450_B"/>
</dbReference>
<dbReference type="InterPro" id="IPR017972">
    <property type="entry name" value="Cyt_P450_CS"/>
</dbReference>
<evidence type="ECO:0000256" key="2">
    <source>
        <dbReference type="ARBA" id="ARBA00022617"/>
    </source>
</evidence>
<dbReference type="PANTHER" id="PTHR46696:SF6">
    <property type="entry name" value="P450, PUTATIVE (EUROFUNG)-RELATED"/>
    <property type="match status" value="1"/>
</dbReference>
<proteinExistence type="inferred from homology"/>
<evidence type="ECO:0000313" key="9">
    <source>
        <dbReference type="Proteomes" id="UP000192674"/>
    </source>
</evidence>
<dbReference type="GO" id="GO:0016705">
    <property type="term" value="F:oxidoreductase activity, acting on paired donors, with incorporation or reduction of molecular oxygen"/>
    <property type="evidence" value="ECO:0007669"/>
    <property type="project" value="InterPro"/>
</dbReference>
<dbReference type="GO" id="GO:0005506">
    <property type="term" value="F:iron ion binding"/>
    <property type="evidence" value="ECO:0007669"/>
    <property type="project" value="InterPro"/>
</dbReference>
<dbReference type="OrthoDB" id="3218463at2"/>
<keyword evidence="3 7" id="KW-0479">Metal-binding</keyword>
<evidence type="ECO:0000256" key="4">
    <source>
        <dbReference type="ARBA" id="ARBA00023002"/>
    </source>
</evidence>
<evidence type="ECO:0000256" key="3">
    <source>
        <dbReference type="ARBA" id="ARBA00022723"/>
    </source>
</evidence>
<evidence type="ECO:0000256" key="1">
    <source>
        <dbReference type="ARBA" id="ARBA00010617"/>
    </source>
</evidence>